<gene>
    <name evidence="1" type="ORF">rCG_23268</name>
</gene>
<organism evidence="1 2">
    <name type="scientific">Rattus norvegicus</name>
    <name type="common">Rat</name>
    <dbReference type="NCBI Taxonomy" id="10116"/>
    <lineage>
        <taxon>Eukaryota</taxon>
        <taxon>Metazoa</taxon>
        <taxon>Chordata</taxon>
        <taxon>Craniata</taxon>
        <taxon>Vertebrata</taxon>
        <taxon>Euteleostomi</taxon>
        <taxon>Mammalia</taxon>
        <taxon>Eutheria</taxon>
        <taxon>Euarchontoglires</taxon>
        <taxon>Glires</taxon>
        <taxon>Rodentia</taxon>
        <taxon>Myomorpha</taxon>
        <taxon>Muroidea</taxon>
        <taxon>Muridae</taxon>
        <taxon>Murinae</taxon>
        <taxon>Rattus</taxon>
    </lineage>
</organism>
<reference evidence="2" key="1">
    <citation type="submission" date="2005-09" db="EMBL/GenBank/DDBJ databases">
        <authorList>
            <person name="Mural R.J."/>
            <person name="Li P.W."/>
            <person name="Adams M.D."/>
            <person name="Amanatides P.G."/>
            <person name="Baden-Tillson H."/>
            <person name="Barnstead M."/>
            <person name="Chin S.H."/>
            <person name="Dew I."/>
            <person name="Evans C.A."/>
            <person name="Ferriera S."/>
            <person name="Flanigan M."/>
            <person name="Fosler C."/>
            <person name="Glodek A."/>
            <person name="Gu Z."/>
            <person name="Holt R.A."/>
            <person name="Jennings D."/>
            <person name="Kraft C.L."/>
            <person name="Lu F."/>
            <person name="Nguyen T."/>
            <person name="Nusskern D.R."/>
            <person name="Pfannkoch C.M."/>
            <person name="Sitter C."/>
            <person name="Sutton G.G."/>
            <person name="Venter J.C."/>
            <person name="Wang Z."/>
            <person name="Woodage T."/>
            <person name="Zheng X.H."/>
            <person name="Zhong F."/>
        </authorList>
    </citation>
    <scope>NUCLEOTIDE SEQUENCE [LARGE SCALE GENOMIC DNA]</scope>
    <source>
        <strain>BN</strain>
        <strain evidence="2">Sprague-Dawley</strain>
    </source>
</reference>
<dbReference type="Proteomes" id="UP000234681">
    <property type="component" value="Chromosome 14"/>
</dbReference>
<dbReference type="EMBL" id="CH473996">
    <property type="protein sequence ID" value="EDL97965.1"/>
    <property type="molecule type" value="Genomic_DNA"/>
</dbReference>
<protein>
    <submittedName>
        <fullName evidence="1">RCG23268</fullName>
    </submittedName>
</protein>
<dbReference type="AlphaFoldDB" id="A6JQ48"/>
<accession>A6JQ48</accession>
<proteinExistence type="predicted"/>
<evidence type="ECO:0000313" key="1">
    <source>
        <dbReference type="EMBL" id="EDL97965.1"/>
    </source>
</evidence>
<evidence type="ECO:0000313" key="2">
    <source>
        <dbReference type="Proteomes" id="UP000234681"/>
    </source>
</evidence>
<name>A6JQ48_RAT</name>
<sequence>MDSALPRTAIWVMYDISKLDEVIKAIWSTLSLHMEKVSWW</sequence>